<dbReference type="EMBL" id="JAGGKT010000002">
    <property type="protein sequence ID" value="MBP1931253.1"/>
    <property type="molecule type" value="Genomic_DNA"/>
</dbReference>
<dbReference type="CDD" id="cd00431">
    <property type="entry name" value="cysteine_hydrolases"/>
    <property type="match status" value="1"/>
</dbReference>
<protein>
    <submittedName>
        <fullName evidence="4">Nicotinamidase-related amidase</fullName>
    </submittedName>
</protein>
<evidence type="ECO:0000259" key="3">
    <source>
        <dbReference type="Pfam" id="PF00857"/>
    </source>
</evidence>
<dbReference type="InterPro" id="IPR050272">
    <property type="entry name" value="Isochorismatase-like_hydrls"/>
</dbReference>
<evidence type="ECO:0000313" key="4">
    <source>
        <dbReference type="EMBL" id="MBP1931253.1"/>
    </source>
</evidence>
<dbReference type="SUPFAM" id="SSF52499">
    <property type="entry name" value="Isochorismatase-like hydrolases"/>
    <property type="match status" value="1"/>
</dbReference>
<dbReference type="Gene3D" id="3.40.50.850">
    <property type="entry name" value="Isochorismatase-like"/>
    <property type="match status" value="1"/>
</dbReference>
<accession>A0ABS4GLW1</accession>
<dbReference type="InterPro" id="IPR000868">
    <property type="entry name" value="Isochorismatase-like_dom"/>
</dbReference>
<evidence type="ECO:0000256" key="2">
    <source>
        <dbReference type="ARBA" id="ARBA00022801"/>
    </source>
</evidence>
<keyword evidence="5" id="KW-1185">Reference proteome</keyword>
<dbReference type="Proteomes" id="UP001519343">
    <property type="component" value="Unassembled WGS sequence"/>
</dbReference>
<dbReference type="PANTHER" id="PTHR43540">
    <property type="entry name" value="PEROXYUREIDOACRYLATE/UREIDOACRYLATE AMIDOHYDROLASE-RELATED"/>
    <property type="match status" value="1"/>
</dbReference>
<gene>
    <name evidence="4" type="ORF">J2Z37_001250</name>
</gene>
<dbReference type="RefSeq" id="WP_209809325.1">
    <property type="nucleotide sequence ID" value="NZ_JAGGKT010000002.1"/>
</dbReference>
<reference evidence="4 5" key="1">
    <citation type="submission" date="2021-03" db="EMBL/GenBank/DDBJ databases">
        <title>Genomic Encyclopedia of Type Strains, Phase IV (KMG-IV): sequencing the most valuable type-strain genomes for metagenomic binning, comparative biology and taxonomic classification.</title>
        <authorList>
            <person name="Goeker M."/>
        </authorList>
    </citation>
    <scope>NUCLEOTIDE SEQUENCE [LARGE SCALE GENOMIC DNA]</scope>
    <source>
        <strain evidence="4 5">DSM 24738</strain>
    </source>
</reference>
<dbReference type="InterPro" id="IPR036380">
    <property type="entry name" value="Isochorismatase-like_sf"/>
</dbReference>
<dbReference type="PANTHER" id="PTHR43540:SF10">
    <property type="entry name" value="ISOCHORISMATASE"/>
    <property type="match status" value="1"/>
</dbReference>
<proteinExistence type="inferred from homology"/>
<dbReference type="Pfam" id="PF00857">
    <property type="entry name" value="Isochorismatase"/>
    <property type="match status" value="1"/>
</dbReference>
<comment type="caution">
    <text evidence="4">The sequence shown here is derived from an EMBL/GenBank/DDBJ whole genome shotgun (WGS) entry which is preliminary data.</text>
</comment>
<keyword evidence="2" id="KW-0378">Hydrolase</keyword>
<organism evidence="4 5">
    <name type="scientific">Ammoniphilus resinae</name>
    <dbReference type="NCBI Taxonomy" id="861532"/>
    <lineage>
        <taxon>Bacteria</taxon>
        <taxon>Bacillati</taxon>
        <taxon>Bacillota</taxon>
        <taxon>Bacilli</taxon>
        <taxon>Bacillales</taxon>
        <taxon>Paenibacillaceae</taxon>
        <taxon>Aneurinibacillus group</taxon>
        <taxon>Ammoniphilus</taxon>
    </lineage>
</organism>
<name>A0ABS4GLW1_9BACL</name>
<evidence type="ECO:0000256" key="1">
    <source>
        <dbReference type="ARBA" id="ARBA00006336"/>
    </source>
</evidence>
<comment type="similarity">
    <text evidence="1">Belongs to the isochorismatase family.</text>
</comment>
<evidence type="ECO:0000313" key="5">
    <source>
        <dbReference type="Proteomes" id="UP001519343"/>
    </source>
</evidence>
<feature type="domain" description="Isochorismatase-like" evidence="3">
    <location>
        <begin position="5"/>
        <end position="174"/>
    </location>
</feature>
<sequence length="179" mass="20281">MKQEALLIVDMSNDFVDDQGGLSVGKPAQSIASYILEQANRFLQNGGVVAVCMDAHQPDDLHFTRWPVHNVVGTWGSKLYGELQDWFERHQDEQNVLYIPKENYNAFFRTDLEEQLCSRGIQKVHVVGVCTDICDFLTIAGADACGFQTVIHRQGVATFTEQQELFLEHMKTCFHTEVV</sequence>